<comment type="caution">
    <text evidence="1">The sequence shown here is derived from an EMBL/GenBank/DDBJ whole genome shotgun (WGS) entry which is preliminary data.</text>
</comment>
<organism evidence="1">
    <name type="scientific">marine sediment metagenome</name>
    <dbReference type="NCBI Taxonomy" id="412755"/>
    <lineage>
        <taxon>unclassified sequences</taxon>
        <taxon>metagenomes</taxon>
        <taxon>ecological metagenomes</taxon>
    </lineage>
</organism>
<dbReference type="EMBL" id="LAZR01020025">
    <property type="protein sequence ID" value="KKL90366.1"/>
    <property type="molecule type" value="Genomic_DNA"/>
</dbReference>
<sequence length="66" mass="7414">MSKDWVDKMEMMAFVEGVSDPKFTEDKYKDLIKKNASAIDTVLKAVLAASGFVDEDESKEVKKDLP</sequence>
<proteinExistence type="predicted"/>
<accession>A0A0F9GIN1</accession>
<protein>
    <submittedName>
        <fullName evidence="1">Uncharacterized protein</fullName>
    </submittedName>
</protein>
<evidence type="ECO:0000313" key="1">
    <source>
        <dbReference type="EMBL" id="KKL90366.1"/>
    </source>
</evidence>
<gene>
    <name evidence="1" type="ORF">LCGC14_1905380</name>
</gene>
<name>A0A0F9GIN1_9ZZZZ</name>
<reference evidence="1" key="1">
    <citation type="journal article" date="2015" name="Nature">
        <title>Complex archaea that bridge the gap between prokaryotes and eukaryotes.</title>
        <authorList>
            <person name="Spang A."/>
            <person name="Saw J.H."/>
            <person name="Jorgensen S.L."/>
            <person name="Zaremba-Niedzwiedzka K."/>
            <person name="Martijn J."/>
            <person name="Lind A.E."/>
            <person name="van Eijk R."/>
            <person name="Schleper C."/>
            <person name="Guy L."/>
            <person name="Ettema T.J."/>
        </authorList>
    </citation>
    <scope>NUCLEOTIDE SEQUENCE</scope>
</reference>
<dbReference type="AlphaFoldDB" id="A0A0F9GIN1"/>